<comment type="subunit">
    <text evidence="6">Monomer.</text>
</comment>
<evidence type="ECO:0000256" key="2">
    <source>
        <dbReference type="ARBA" id="ARBA00022727"/>
    </source>
</evidence>
<protein>
    <recommendedName>
        <fullName evidence="6">Adenylate kinase</fullName>
        <ecNumber evidence="6">2.7.4.3</ecNumber>
    </recommendedName>
</protein>
<dbReference type="Pfam" id="PF00406">
    <property type="entry name" value="ADK"/>
    <property type="match status" value="1"/>
</dbReference>
<dbReference type="Gene3D" id="3.40.50.300">
    <property type="entry name" value="P-loop containing nucleotide triphosphate hydrolases"/>
    <property type="match status" value="1"/>
</dbReference>
<evidence type="ECO:0000256" key="4">
    <source>
        <dbReference type="ARBA" id="ARBA00022777"/>
    </source>
</evidence>
<dbReference type="InterPro" id="IPR033690">
    <property type="entry name" value="Adenylat_kinase_CS"/>
</dbReference>
<keyword evidence="6" id="KW-0067">ATP-binding</keyword>
<evidence type="ECO:0000256" key="7">
    <source>
        <dbReference type="SAM" id="MobiDB-lite"/>
    </source>
</evidence>
<dbReference type="InterPro" id="IPR000850">
    <property type="entry name" value="Adenylat/UMP-CMP_kin"/>
</dbReference>
<dbReference type="PANTHER" id="PTHR23359">
    <property type="entry name" value="NUCLEOTIDE KINASE"/>
    <property type="match status" value="1"/>
</dbReference>
<comment type="caution">
    <text evidence="8">The sequence shown here is derived from an EMBL/GenBank/DDBJ whole genome shotgun (WGS) entry which is preliminary data.</text>
</comment>
<evidence type="ECO:0000313" key="8">
    <source>
        <dbReference type="EMBL" id="EMI51976.1"/>
    </source>
</evidence>
<comment type="catalytic activity">
    <reaction evidence="6">
        <text>AMP + ATP = 2 ADP</text>
        <dbReference type="Rhea" id="RHEA:12973"/>
        <dbReference type="ChEBI" id="CHEBI:30616"/>
        <dbReference type="ChEBI" id="CHEBI:456215"/>
        <dbReference type="ChEBI" id="CHEBI:456216"/>
        <dbReference type="EC" id="2.7.4.3"/>
    </reaction>
</comment>
<reference evidence="8 9" key="1">
    <citation type="journal article" date="2013" name="Mar. Genomics">
        <title>Expression of sulfatases in Rhodopirellula baltica and the diversity of sulfatases in the genus Rhodopirellula.</title>
        <authorList>
            <person name="Wegner C.E."/>
            <person name="Richter-Heitmann T."/>
            <person name="Klindworth A."/>
            <person name="Klockow C."/>
            <person name="Richter M."/>
            <person name="Achstetter T."/>
            <person name="Glockner F.O."/>
            <person name="Harder J."/>
        </authorList>
    </citation>
    <scope>NUCLEOTIDE SEQUENCE [LARGE SCALE GENOMIC DNA]</scope>
    <source>
        <strain evidence="8 9">SM41</strain>
    </source>
</reference>
<dbReference type="PRINTS" id="PR00094">
    <property type="entry name" value="ADENYLTKNASE"/>
</dbReference>
<proteinExistence type="inferred from homology"/>
<feature type="region of interest" description="Disordered" evidence="7">
    <location>
        <begin position="8"/>
        <end position="45"/>
    </location>
</feature>
<evidence type="ECO:0000256" key="6">
    <source>
        <dbReference type="RuleBase" id="RU003331"/>
    </source>
</evidence>
<dbReference type="Proteomes" id="UP000011885">
    <property type="component" value="Unassembled WGS sequence"/>
</dbReference>
<gene>
    <name evidence="8" type="ORF">RSSM_06609</name>
</gene>
<dbReference type="PROSITE" id="PS00113">
    <property type="entry name" value="ADENYLATE_KINASE"/>
    <property type="match status" value="1"/>
</dbReference>
<dbReference type="GO" id="GO:0005524">
    <property type="term" value="F:ATP binding"/>
    <property type="evidence" value="ECO:0007669"/>
    <property type="project" value="UniProtKB-KW"/>
</dbReference>
<keyword evidence="2" id="KW-0545">Nucleotide biosynthesis</keyword>
<sequence>MTHGCLLMSPDFDHMPDMPSAPNNRSGADSEPSPNPGGGIKSTHGGLVTEKFLPEDKASQLVTDAVVAAAHPGTVEDLEVKDAHVIFNTVWNDLEEEIGHENLRFAKELILLGGAPGSGKGTNSEFISKVRGLTCPPIIVSDLLNTPEARRIKEAGGMVGDTEVVGILFRKLLEEDYRDGCILDGFPRTRVQVECLHLLIQKMNQLYREYHTTPLAINFRKPTVHAVVLFIDEKTSIERQLLRGRKIAEHNERVALEGDGEIIELRPTDLDPIAAKRRYRVFKEKTWDALQSLKQIYHYHFIDADGAIADVERKIRSELDYQSSLELDPETYDAVRGLPLATEIGVHARQELVRRLDSYELEHRELFHKVISVIEHRFVPIIQRHAIAGLAIINSEDHLFDDPLALAMVIDIFAERGFRAVANINLDETPDHFDLETGKITCKTKKIFRFQVRFEGSEIRRGGR</sequence>
<dbReference type="CDD" id="cd01428">
    <property type="entry name" value="ADK"/>
    <property type="match status" value="1"/>
</dbReference>
<organism evidence="8 9">
    <name type="scientific">Rhodopirellula sallentina SM41</name>
    <dbReference type="NCBI Taxonomy" id="1263870"/>
    <lineage>
        <taxon>Bacteria</taxon>
        <taxon>Pseudomonadati</taxon>
        <taxon>Planctomycetota</taxon>
        <taxon>Planctomycetia</taxon>
        <taxon>Pirellulales</taxon>
        <taxon>Pirellulaceae</taxon>
        <taxon>Rhodopirellula</taxon>
    </lineage>
</organism>
<dbReference type="SUPFAM" id="SSF52540">
    <property type="entry name" value="P-loop containing nucleoside triphosphate hydrolases"/>
    <property type="match status" value="1"/>
</dbReference>
<dbReference type="EMBL" id="ANOH01000462">
    <property type="protein sequence ID" value="EMI51976.1"/>
    <property type="molecule type" value="Genomic_DNA"/>
</dbReference>
<keyword evidence="1 5" id="KW-0808">Transferase</keyword>
<dbReference type="GO" id="GO:0005737">
    <property type="term" value="C:cytoplasm"/>
    <property type="evidence" value="ECO:0007669"/>
    <property type="project" value="UniProtKB-SubCell"/>
</dbReference>
<dbReference type="GO" id="GO:0004017">
    <property type="term" value="F:AMP kinase activity"/>
    <property type="evidence" value="ECO:0007669"/>
    <property type="project" value="UniProtKB-EC"/>
</dbReference>
<evidence type="ECO:0000256" key="5">
    <source>
        <dbReference type="RuleBase" id="RU003330"/>
    </source>
</evidence>
<accession>M5U296</accession>
<keyword evidence="3 6" id="KW-0547">Nucleotide-binding</keyword>
<comment type="subcellular location">
    <subcellularLocation>
        <location evidence="6">Cytoplasm</location>
    </subcellularLocation>
</comment>
<comment type="similarity">
    <text evidence="5">Belongs to the adenylate kinase family.</text>
</comment>
<dbReference type="EC" id="2.7.4.3" evidence="6"/>
<name>M5U296_9BACT</name>
<keyword evidence="9" id="KW-1185">Reference proteome</keyword>
<evidence type="ECO:0000313" key="9">
    <source>
        <dbReference type="Proteomes" id="UP000011885"/>
    </source>
</evidence>
<keyword evidence="4 5" id="KW-0418">Kinase</keyword>
<evidence type="ECO:0000256" key="1">
    <source>
        <dbReference type="ARBA" id="ARBA00022679"/>
    </source>
</evidence>
<dbReference type="AlphaFoldDB" id="M5U296"/>
<evidence type="ECO:0000256" key="3">
    <source>
        <dbReference type="ARBA" id="ARBA00022741"/>
    </source>
</evidence>
<dbReference type="InterPro" id="IPR027417">
    <property type="entry name" value="P-loop_NTPase"/>
</dbReference>
<dbReference type="PATRIC" id="fig|1263870.3.peg.7014"/>